<evidence type="ECO:0000313" key="1">
    <source>
        <dbReference type="EMBL" id="EHK96722.1"/>
    </source>
</evidence>
<dbReference type="HOGENOM" id="CLU_3143233_0_0_1"/>
<dbReference type="AlphaFoldDB" id="H0EXI9"/>
<organism evidence="1 2">
    <name type="scientific">Glarea lozoyensis (strain ATCC 74030 / MF5533)</name>
    <dbReference type="NCBI Taxonomy" id="1104152"/>
    <lineage>
        <taxon>Eukaryota</taxon>
        <taxon>Fungi</taxon>
        <taxon>Dikarya</taxon>
        <taxon>Ascomycota</taxon>
        <taxon>Pezizomycotina</taxon>
        <taxon>Leotiomycetes</taxon>
        <taxon>Helotiales</taxon>
        <taxon>Helotiaceae</taxon>
        <taxon>Glarea</taxon>
    </lineage>
</organism>
<gene>
    <name evidence="1" type="ORF">M7I_7525</name>
</gene>
<evidence type="ECO:0000313" key="2">
    <source>
        <dbReference type="Proteomes" id="UP000005446"/>
    </source>
</evidence>
<dbReference type="EMBL" id="AGUE01000227">
    <property type="protein sequence ID" value="EHK96722.1"/>
    <property type="molecule type" value="Genomic_DNA"/>
</dbReference>
<reference evidence="1 2" key="1">
    <citation type="journal article" date="2012" name="Eukaryot. Cell">
        <title>Genome sequence of the fungus Glarea lozoyensis: the first genome sequence of a species from the Helotiaceae family.</title>
        <authorList>
            <person name="Youssar L."/>
            <person name="Gruening B.A."/>
            <person name="Erxleben A."/>
            <person name="Guenther S."/>
            <person name="Huettel W."/>
        </authorList>
    </citation>
    <scope>NUCLEOTIDE SEQUENCE [LARGE SCALE GENOMIC DNA]</scope>
    <source>
        <strain evidence="2">ATCC 74030 / MF5533</strain>
    </source>
</reference>
<keyword evidence="2" id="KW-1185">Reference proteome</keyword>
<accession>H0EXI9</accession>
<dbReference type="Proteomes" id="UP000005446">
    <property type="component" value="Unassembled WGS sequence"/>
</dbReference>
<name>H0EXI9_GLAL7</name>
<sequence length="49" mass="5332">MGMGGMGSASEIEGIESDAPNKTDFFVFSQACNPLHLLDKSPITRYRVI</sequence>
<comment type="caution">
    <text evidence="1">The sequence shown here is derived from an EMBL/GenBank/DDBJ whole genome shotgun (WGS) entry which is preliminary data.</text>
</comment>
<protein>
    <submittedName>
        <fullName evidence="1">Uncharacterized protein</fullName>
    </submittedName>
</protein>
<dbReference type="InParanoid" id="H0EXI9"/>
<proteinExistence type="predicted"/>